<name>A0ABS9W3B1_9PROT</name>
<protein>
    <submittedName>
        <fullName evidence="1">Uncharacterized protein</fullName>
    </submittedName>
</protein>
<accession>A0ABS9W3B1</accession>
<sequence>MPIKMPSRRPPQSAEDFVAEATALPAAPVPRQALPWLDPRVRPDLRVQVNTKIPEPLALKYGYLAMRLGMRKQDAMEAALSAWADQQLKALGLPEADS</sequence>
<comment type="caution">
    <text evidence="1">The sequence shown here is derived from an EMBL/GenBank/DDBJ whole genome shotgun (WGS) entry which is preliminary data.</text>
</comment>
<organism evidence="1 2">
    <name type="scientific">Teichococcus vastitatis</name>
    <dbReference type="NCBI Taxonomy" id="2307076"/>
    <lineage>
        <taxon>Bacteria</taxon>
        <taxon>Pseudomonadati</taxon>
        <taxon>Pseudomonadota</taxon>
        <taxon>Alphaproteobacteria</taxon>
        <taxon>Acetobacterales</taxon>
        <taxon>Roseomonadaceae</taxon>
        <taxon>Roseomonas</taxon>
    </lineage>
</organism>
<evidence type="ECO:0000313" key="2">
    <source>
        <dbReference type="Proteomes" id="UP001201985"/>
    </source>
</evidence>
<reference evidence="1 2" key="1">
    <citation type="submission" date="2022-03" db="EMBL/GenBank/DDBJ databases">
        <title>Complete genome analysis of Roseomonas KG 17.1 : a prolific producer of plant growth promoters.</title>
        <authorList>
            <person name="Saadouli I."/>
            <person name="Najjari A."/>
            <person name="Mosbah A."/>
            <person name="Ouzari H.I."/>
        </authorList>
    </citation>
    <scope>NUCLEOTIDE SEQUENCE [LARGE SCALE GENOMIC DNA]</scope>
    <source>
        <strain evidence="1 2">KG17-1</strain>
    </source>
</reference>
<dbReference type="RefSeq" id="WP_120009384.1">
    <property type="nucleotide sequence ID" value="NZ_JALBUU010000004.1"/>
</dbReference>
<keyword evidence="2" id="KW-1185">Reference proteome</keyword>
<dbReference type="EMBL" id="JALBUU010000004">
    <property type="protein sequence ID" value="MCI0753688.1"/>
    <property type="molecule type" value="Genomic_DNA"/>
</dbReference>
<dbReference type="Proteomes" id="UP001201985">
    <property type="component" value="Unassembled WGS sequence"/>
</dbReference>
<proteinExistence type="predicted"/>
<gene>
    <name evidence="1" type="ORF">MON41_07940</name>
</gene>
<evidence type="ECO:0000313" key="1">
    <source>
        <dbReference type="EMBL" id="MCI0753688.1"/>
    </source>
</evidence>